<evidence type="ECO:0000259" key="6">
    <source>
        <dbReference type="Pfam" id="PF02826"/>
    </source>
</evidence>
<evidence type="ECO:0000256" key="2">
    <source>
        <dbReference type="ARBA" id="ARBA00023002"/>
    </source>
</evidence>
<dbReference type="InterPro" id="IPR006139">
    <property type="entry name" value="D-isomer_2_OHA_DH_cat_dom"/>
</dbReference>
<reference evidence="7 8" key="1">
    <citation type="submission" date="2018-06" db="EMBL/GenBank/DDBJ databases">
        <title>Genomic Encyclopedia of Type Strains, Phase IV (KMG-IV): sequencing the most valuable type-strain genomes for metagenomic binning, comparative biology and taxonomic classification.</title>
        <authorList>
            <person name="Goeker M."/>
        </authorList>
    </citation>
    <scope>NUCLEOTIDE SEQUENCE [LARGE SCALE GENOMIC DNA]</scope>
    <source>
        <strain evidence="7 8">DSM 25520</strain>
    </source>
</reference>
<comment type="caution">
    <text evidence="7">The sequence shown here is derived from an EMBL/GenBank/DDBJ whole genome shotgun (WGS) entry which is preliminary data.</text>
</comment>
<dbReference type="Proteomes" id="UP000253628">
    <property type="component" value="Unassembled WGS sequence"/>
</dbReference>
<dbReference type="InterPro" id="IPR006140">
    <property type="entry name" value="D-isomer_DH_NAD-bd"/>
</dbReference>
<name>A0A366HEL4_9BURK</name>
<accession>A0A366HEL4</accession>
<evidence type="ECO:0000313" key="7">
    <source>
        <dbReference type="EMBL" id="RBP40891.1"/>
    </source>
</evidence>
<dbReference type="InterPro" id="IPR029752">
    <property type="entry name" value="D-isomer_DH_CS1"/>
</dbReference>
<organism evidence="7 8">
    <name type="scientific">Eoetvoesiella caeni</name>
    <dbReference type="NCBI Taxonomy" id="645616"/>
    <lineage>
        <taxon>Bacteria</taxon>
        <taxon>Pseudomonadati</taxon>
        <taxon>Pseudomonadota</taxon>
        <taxon>Betaproteobacteria</taxon>
        <taxon>Burkholderiales</taxon>
        <taxon>Alcaligenaceae</taxon>
        <taxon>Eoetvoesiella</taxon>
    </lineage>
</organism>
<dbReference type="AlphaFoldDB" id="A0A366HEL4"/>
<evidence type="ECO:0000259" key="5">
    <source>
        <dbReference type="Pfam" id="PF00389"/>
    </source>
</evidence>
<dbReference type="PROSITE" id="PS00065">
    <property type="entry name" value="D_2_HYDROXYACID_DH_1"/>
    <property type="match status" value="1"/>
</dbReference>
<evidence type="ECO:0000256" key="3">
    <source>
        <dbReference type="ARBA" id="ARBA00023027"/>
    </source>
</evidence>
<feature type="domain" description="D-isomer specific 2-hydroxyacid dehydrogenase NAD-binding" evidence="6">
    <location>
        <begin position="114"/>
        <end position="286"/>
    </location>
</feature>
<dbReference type="PANTHER" id="PTHR10996:SF178">
    <property type="entry name" value="2-HYDROXYACID DEHYDROGENASE YGL185C-RELATED"/>
    <property type="match status" value="1"/>
</dbReference>
<dbReference type="SUPFAM" id="SSF52283">
    <property type="entry name" value="Formate/glycerate dehydrogenase catalytic domain-like"/>
    <property type="match status" value="1"/>
</dbReference>
<evidence type="ECO:0000256" key="4">
    <source>
        <dbReference type="RuleBase" id="RU003719"/>
    </source>
</evidence>
<keyword evidence="3" id="KW-0520">NAD</keyword>
<dbReference type="GO" id="GO:0051287">
    <property type="term" value="F:NAD binding"/>
    <property type="evidence" value="ECO:0007669"/>
    <property type="project" value="InterPro"/>
</dbReference>
<feature type="domain" description="D-isomer specific 2-hydroxyacid dehydrogenase catalytic" evidence="5">
    <location>
        <begin position="17"/>
        <end position="317"/>
    </location>
</feature>
<keyword evidence="8" id="KW-1185">Reference proteome</keyword>
<dbReference type="RefSeq" id="WP_113932651.1">
    <property type="nucleotide sequence ID" value="NZ_JACCEU010000004.1"/>
</dbReference>
<keyword evidence="1" id="KW-0521">NADP</keyword>
<gene>
    <name evidence="7" type="ORF">DFR37_103233</name>
</gene>
<dbReference type="OrthoDB" id="9805416at2"/>
<dbReference type="Pfam" id="PF02826">
    <property type="entry name" value="2-Hacid_dh_C"/>
    <property type="match status" value="1"/>
</dbReference>
<dbReference type="InterPro" id="IPR036291">
    <property type="entry name" value="NAD(P)-bd_dom_sf"/>
</dbReference>
<dbReference type="Pfam" id="PF00389">
    <property type="entry name" value="2-Hacid_dh"/>
    <property type="match status" value="1"/>
</dbReference>
<sequence>MAQPKPTLLQQFNFPLPEQGQARLEQAFTIIRPWEAADADAAIQQHRDSITVLLSSALTSTPAELIDRLPNLRAICSVGVGYDSIDVLHAQGKGIQVSNTPDVLNDCVADMAWALILGTARNIAPADRYVRSSQWSMQNMFPLSNKVTGKKLGIVGLGRVGQAIAERAAGFKMQLRYHNRKARGDVPWEYAGSLLELASWADILVLATVGGAATRHLVDRPVLDALGPQGILVNIARGSVVDEAALALALQEGRLGAAGLDVFEAEPHVPDALKSLDNVLLQPHVASATVETRRDMFNLLVDNAIAFAQTGKVINLVPPLR</sequence>
<dbReference type="GO" id="GO:0016618">
    <property type="term" value="F:hydroxypyruvate reductase [NAD(P)H] activity"/>
    <property type="evidence" value="ECO:0007669"/>
    <property type="project" value="TreeGrafter"/>
</dbReference>
<dbReference type="GO" id="GO:0030267">
    <property type="term" value="F:glyoxylate reductase (NADPH) activity"/>
    <property type="evidence" value="ECO:0007669"/>
    <property type="project" value="TreeGrafter"/>
</dbReference>
<protein>
    <submittedName>
        <fullName evidence="7">Lactate dehydrogenase-like 2-hydroxyacid dehydrogenase</fullName>
    </submittedName>
</protein>
<dbReference type="InterPro" id="IPR050223">
    <property type="entry name" value="D-isomer_2-hydroxyacid_DH"/>
</dbReference>
<dbReference type="Gene3D" id="3.40.50.720">
    <property type="entry name" value="NAD(P)-binding Rossmann-like Domain"/>
    <property type="match status" value="2"/>
</dbReference>
<evidence type="ECO:0000256" key="1">
    <source>
        <dbReference type="ARBA" id="ARBA00022857"/>
    </source>
</evidence>
<comment type="similarity">
    <text evidence="4">Belongs to the D-isomer specific 2-hydroxyacid dehydrogenase family.</text>
</comment>
<dbReference type="EMBL" id="QNRQ01000003">
    <property type="protein sequence ID" value="RBP40891.1"/>
    <property type="molecule type" value="Genomic_DNA"/>
</dbReference>
<dbReference type="FunFam" id="3.40.50.720:FF:000213">
    <property type="entry name" value="Putative 2-hydroxyacid dehydrogenase"/>
    <property type="match status" value="1"/>
</dbReference>
<dbReference type="PANTHER" id="PTHR10996">
    <property type="entry name" value="2-HYDROXYACID DEHYDROGENASE-RELATED"/>
    <property type="match status" value="1"/>
</dbReference>
<dbReference type="SUPFAM" id="SSF51735">
    <property type="entry name" value="NAD(P)-binding Rossmann-fold domains"/>
    <property type="match status" value="1"/>
</dbReference>
<proteinExistence type="inferred from homology"/>
<dbReference type="CDD" id="cd12156">
    <property type="entry name" value="HPPR"/>
    <property type="match status" value="1"/>
</dbReference>
<evidence type="ECO:0000313" key="8">
    <source>
        <dbReference type="Proteomes" id="UP000253628"/>
    </source>
</evidence>
<dbReference type="GO" id="GO:0005829">
    <property type="term" value="C:cytosol"/>
    <property type="evidence" value="ECO:0007669"/>
    <property type="project" value="TreeGrafter"/>
</dbReference>
<keyword evidence="2 4" id="KW-0560">Oxidoreductase</keyword>